<comment type="catalytic activity">
    <reaction evidence="4">
        <text>(R)-pantoate + NADP(+) = 2-dehydropantoate + NADPH + H(+)</text>
        <dbReference type="Rhea" id="RHEA:16233"/>
        <dbReference type="ChEBI" id="CHEBI:11561"/>
        <dbReference type="ChEBI" id="CHEBI:15378"/>
        <dbReference type="ChEBI" id="CHEBI:15980"/>
        <dbReference type="ChEBI" id="CHEBI:57783"/>
        <dbReference type="ChEBI" id="CHEBI:58349"/>
        <dbReference type="EC" id="1.1.1.169"/>
    </reaction>
</comment>
<dbReference type="Gene3D" id="3.40.50.720">
    <property type="entry name" value="NAD(P)-binding Rossmann-like Domain"/>
    <property type="match status" value="1"/>
</dbReference>
<dbReference type="PATRIC" id="fig|1678840.3.peg.1874"/>
<sequence length="342" mass="37569">MKILCIGAGAIGSYIGGSLQMAGNDVVFIERPSLISDLKKNGIWIESIDGKRHHVTDFQVFGNAEEALKNGAFDFALIAIKSFDTESLILSLQKLKEIFPPVLSLQNGVENEEKLAAFLGEKRVIPVSVCTAISRGKENSIKVEKLRGIGIGSSFPLSKRIAAEFKRANLKPKLIEDSKGMKWSKMISNLLANASSAILNMTPAEIFTDSISYKLEIRQLRETLDVMRAYGIQPVDIPGVPIRLLCFAVRHLPTWIVKPLLKKAVGSGRGGKMPSFYIDLYAGRQQSEVEFLNGAVCRYAKQKGIPVPVNELYYRTLMDMAGGRLDKAAFDHAPARLAEGIS</sequence>
<comment type="pathway">
    <text evidence="4">Cofactor biosynthesis; (R)-pantothenate biosynthesis; (R)-pantoate from 3-methyl-2-oxobutanoate: step 2/2.</text>
</comment>
<organism evidence="7">
    <name type="scientific">Flexilinea flocculi</name>
    <dbReference type="NCBI Taxonomy" id="1678840"/>
    <lineage>
        <taxon>Bacteria</taxon>
        <taxon>Bacillati</taxon>
        <taxon>Chloroflexota</taxon>
        <taxon>Anaerolineae</taxon>
        <taxon>Anaerolineales</taxon>
        <taxon>Anaerolineaceae</taxon>
        <taxon>Flexilinea</taxon>
    </lineage>
</organism>
<keyword evidence="4" id="KW-0566">Pantothenate biosynthesis</keyword>
<feature type="domain" description="Ketopantoate reductase C-terminal" evidence="6">
    <location>
        <begin position="180"/>
        <end position="318"/>
    </location>
</feature>
<dbReference type="InterPro" id="IPR051402">
    <property type="entry name" value="KPR-Related"/>
</dbReference>
<feature type="domain" description="Ketopantoate reductase N-terminal" evidence="5">
    <location>
        <begin position="3"/>
        <end position="152"/>
    </location>
</feature>
<dbReference type="GO" id="GO:0008677">
    <property type="term" value="F:2-dehydropantoate 2-reductase activity"/>
    <property type="evidence" value="ECO:0007669"/>
    <property type="project" value="UniProtKB-EC"/>
</dbReference>
<dbReference type="STRING" id="1678840.ATC1_13562"/>
<dbReference type="InterPro" id="IPR036291">
    <property type="entry name" value="NAD(P)-bd_dom_sf"/>
</dbReference>
<dbReference type="InterPro" id="IPR003710">
    <property type="entry name" value="ApbA"/>
</dbReference>
<evidence type="ECO:0000313" key="8">
    <source>
        <dbReference type="Proteomes" id="UP000053370"/>
    </source>
</evidence>
<dbReference type="OrthoDB" id="9796561at2"/>
<proteinExistence type="inferred from homology"/>
<dbReference type="EC" id="1.1.1.169" evidence="4"/>
<dbReference type="GO" id="GO:0005737">
    <property type="term" value="C:cytoplasm"/>
    <property type="evidence" value="ECO:0007669"/>
    <property type="project" value="TreeGrafter"/>
</dbReference>
<reference evidence="7" key="1">
    <citation type="journal article" date="2015" name="Genome Announc.">
        <title>Draft Genome Sequence of Anaerolineae Strain TC1, a Novel Isolate from a Methanogenic Wastewater Treatment System.</title>
        <authorList>
            <person name="Matsuura N."/>
            <person name="Tourlousse D.M."/>
            <person name="Sun L."/>
            <person name="Toyonaga M."/>
            <person name="Kuroda K."/>
            <person name="Ohashi A."/>
            <person name="Cruz R."/>
            <person name="Yamaguchi T."/>
            <person name="Sekiguchi Y."/>
        </authorList>
    </citation>
    <scope>NUCLEOTIDE SEQUENCE [LARGE SCALE GENOMIC DNA]</scope>
    <source>
        <strain evidence="7">TC1</strain>
    </source>
</reference>
<evidence type="ECO:0000256" key="1">
    <source>
        <dbReference type="ARBA" id="ARBA00007870"/>
    </source>
</evidence>
<evidence type="ECO:0000259" key="5">
    <source>
        <dbReference type="Pfam" id="PF02558"/>
    </source>
</evidence>
<keyword evidence="8" id="KW-1185">Reference proteome</keyword>
<dbReference type="InterPro" id="IPR013328">
    <property type="entry name" value="6PGD_dom2"/>
</dbReference>
<dbReference type="EMBL" id="DF968181">
    <property type="protein sequence ID" value="GAP40585.1"/>
    <property type="molecule type" value="Genomic_DNA"/>
</dbReference>
<dbReference type="NCBIfam" id="TIGR00745">
    <property type="entry name" value="apbA_panE"/>
    <property type="match status" value="1"/>
</dbReference>
<dbReference type="UniPathway" id="UPA00028">
    <property type="reaction ID" value="UER00004"/>
</dbReference>
<dbReference type="Pfam" id="PF02558">
    <property type="entry name" value="ApbA"/>
    <property type="match status" value="1"/>
</dbReference>
<dbReference type="AlphaFoldDB" id="A0A0S7BUV4"/>
<dbReference type="PANTHER" id="PTHR21708:SF26">
    <property type="entry name" value="2-DEHYDROPANTOATE 2-REDUCTASE"/>
    <property type="match status" value="1"/>
</dbReference>
<dbReference type="PANTHER" id="PTHR21708">
    <property type="entry name" value="PROBABLE 2-DEHYDROPANTOATE 2-REDUCTASE"/>
    <property type="match status" value="1"/>
</dbReference>
<comment type="similarity">
    <text evidence="1 4">Belongs to the ketopantoate reductase family.</text>
</comment>
<keyword evidence="3 4" id="KW-0560">Oxidoreductase</keyword>
<gene>
    <name evidence="7" type="ORF">ATC1_13562</name>
</gene>
<dbReference type="Gene3D" id="1.10.1040.10">
    <property type="entry name" value="N-(1-d-carboxylethyl)-l-norvaline Dehydrogenase, domain 2"/>
    <property type="match status" value="1"/>
</dbReference>
<dbReference type="RefSeq" id="WP_062280051.1">
    <property type="nucleotide sequence ID" value="NZ_DF968181.1"/>
</dbReference>
<dbReference type="InterPro" id="IPR013752">
    <property type="entry name" value="KPA_reductase"/>
</dbReference>
<evidence type="ECO:0000256" key="4">
    <source>
        <dbReference type="RuleBase" id="RU362068"/>
    </source>
</evidence>
<evidence type="ECO:0000313" key="7">
    <source>
        <dbReference type="EMBL" id="GAP40585.1"/>
    </source>
</evidence>
<dbReference type="SUPFAM" id="SSF48179">
    <property type="entry name" value="6-phosphogluconate dehydrogenase C-terminal domain-like"/>
    <property type="match status" value="1"/>
</dbReference>
<dbReference type="Pfam" id="PF08546">
    <property type="entry name" value="ApbA_C"/>
    <property type="match status" value="1"/>
</dbReference>
<evidence type="ECO:0000256" key="3">
    <source>
        <dbReference type="ARBA" id="ARBA00023002"/>
    </source>
</evidence>
<evidence type="ECO:0000256" key="2">
    <source>
        <dbReference type="ARBA" id="ARBA00022857"/>
    </source>
</evidence>
<dbReference type="Proteomes" id="UP000053370">
    <property type="component" value="Unassembled WGS sequence"/>
</dbReference>
<evidence type="ECO:0000259" key="6">
    <source>
        <dbReference type="Pfam" id="PF08546"/>
    </source>
</evidence>
<protein>
    <recommendedName>
        <fullName evidence="4">2-dehydropantoate 2-reductase</fullName>
        <ecNumber evidence="4">1.1.1.169</ecNumber>
    </recommendedName>
    <alternativeName>
        <fullName evidence="4">Ketopantoate reductase</fullName>
    </alternativeName>
</protein>
<dbReference type="GO" id="GO:0015940">
    <property type="term" value="P:pantothenate biosynthetic process"/>
    <property type="evidence" value="ECO:0007669"/>
    <property type="project" value="UniProtKB-UniPathway"/>
</dbReference>
<dbReference type="InterPro" id="IPR013332">
    <property type="entry name" value="KPR_N"/>
</dbReference>
<dbReference type="InterPro" id="IPR008927">
    <property type="entry name" value="6-PGluconate_DH-like_C_sf"/>
</dbReference>
<comment type="function">
    <text evidence="4">Catalyzes the NADPH-dependent reduction of ketopantoate into pantoic acid.</text>
</comment>
<keyword evidence="2 4" id="KW-0521">NADP</keyword>
<accession>A0A0S7BUV4</accession>
<name>A0A0S7BUV4_9CHLR</name>
<dbReference type="SUPFAM" id="SSF51735">
    <property type="entry name" value="NAD(P)-binding Rossmann-fold domains"/>
    <property type="match status" value="1"/>
</dbReference>